<evidence type="ECO:0000313" key="3">
    <source>
        <dbReference type="Proteomes" id="UP000317355"/>
    </source>
</evidence>
<proteinExistence type="predicted"/>
<keyword evidence="1" id="KW-1133">Transmembrane helix</keyword>
<gene>
    <name evidence="2" type="ORF">FHK82_10455</name>
</gene>
<dbReference type="AlphaFoldDB" id="A0A558D0R1"/>
<evidence type="ECO:0000256" key="1">
    <source>
        <dbReference type="SAM" id="Phobius"/>
    </source>
</evidence>
<name>A0A558D0R1_9GAMM</name>
<organism evidence="2 3">
    <name type="scientific">Sedimenticola thiotaurini</name>
    <dbReference type="NCBI Taxonomy" id="1543721"/>
    <lineage>
        <taxon>Bacteria</taxon>
        <taxon>Pseudomonadati</taxon>
        <taxon>Pseudomonadota</taxon>
        <taxon>Gammaproteobacteria</taxon>
        <taxon>Chromatiales</taxon>
        <taxon>Sedimenticolaceae</taxon>
        <taxon>Sedimenticola</taxon>
    </lineage>
</organism>
<feature type="transmembrane region" description="Helical" evidence="1">
    <location>
        <begin position="42"/>
        <end position="66"/>
    </location>
</feature>
<feature type="transmembrane region" description="Helical" evidence="1">
    <location>
        <begin position="78"/>
        <end position="102"/>
    </location>
</feature>
<keyword evidence="1" id="KW-0812">Transmembrane</keyword>
<dbReference type="EMBL" id="VMRY01000041">
    <property type="protein sequence ID" value="TVT54602.1"/>
    <property type="molecule type" value="Genomic_DNA"/>
</dbReference>
<dbReference type="InterPro" id="IPR018706">
    <property type="entry name" value="DUF2214_membrane"/>
</dbReference>
<comment type="caution">
    <text evidence="2">The sequence shown here is derived from an EMBL/GenBank/DDBJ whole genome shotgun (WGS) entry which is preliminary data.</text>
</comment>
<sequence>MTVAFIITKYIHFLSILLLFSSGLLEYLLLKPILSRAKIKQLMRVDIVFGFSALVVLLSGLTMAIWLAKPLDYYLSNWIFHLKYSLFIIIGLISAYPTLFFFRNRTGDDTNIINLPRGLKTIVRLELAGILCLPLLAILMAGGFGVIQ</sequence>
<reference evidence="2 3" key="1">
    <citation type="submission" date="2019-07" db="EMBL/GenBank/DDBJ databases">
        <title>The pathways for chlorine oxyanion respiration interact through the shared metabolite chlorate.</title>
        <authorList>
            <person name="Barnum T.P."/>
            <person name="Cheng Y."/>
            <person name="Hill K.A."/>
            <person name="Lucas L.N."/>
            <person name="Carlson H.K."/>
            <person name="Coates J.D."/>
        </authorList>
    </citation>
    <scope>NUCLEOTIDE SEQUENCE [LARGE SCALE GENOMIC DNA]</scope>
    <source>
        <strain evidence="2">BK-3</strain>
    </source>
</reference>
<dbReference type="Pfam" id="PF09980">
    <property type="entry name" value="DUF2214"/>
    <property type="match status" value="1"/>
</dbReference>
<dbReference type="Proteomes" id="UP000317355">
    <property type="component" value="Unassembled WGS sequence"/>
</dbReference>
<feature type="transmembrane region" description="Helical" evidence="1">
    <location>
        <begin position="123"/>
        <end position="147"/>
    </location>
</feature>
<evidence type="ECO:0000313" key="2">
    <source>
        <dbReference type="EMBL" id="TVT54602.1"/>
    </source>
</evidence>
<accession>A0A558D0R1</accession>
<feature type="transmembrane region" description="Helical" evidence="1">
    <location>
        <begin position="12"/>
        <end position="30"/>
    </location>
</feature>
<keyword evidence="1" id="KW-0472">Membrane</keyword>
<protein>
    <submittedName>
        <fullName evidence="2">DUF2214 family protein</fullName>
    </submittedName>
</protein>